<gene>
    <name evidence="1" type="ORF">H5410_029242</name>
</gene>
<name>A0A9J5Z9Z5_SOLCO</name>
<organism evidence="1 2">
    <name type="scientific">Solanum commersonii</name>
    <name type="common">Commerson's wild potato</name>
    <name type="synonym">Commerson's nightshade</name>
    <dbReference type="NCBI Taxonomy" id="4109"/>
    <lineage>
        <taxon>Eukaryota</taxon>
        <taxon>Viridiplantae</taxon>
        <taxon>Streptophyta</taxon>
        <taxon>Embryophyta</taxon>
        <taxon>Tracheophyta</taxon>
        <taxon>Spermatophyta</taxon>
        <taxon>Magnoliopsida</taxon>
        <taxon>eudicotyledons</taxon>
        <taxon>Gunneridae</taxon>
        <taxon>Pentapetalae</taxon>
        <taxon>asterids</taxon>
        <taxon>lamiids</taxon>
        <taxon>Solanales</taxon>
        <taxon>Solanaceae</taxon>
        <taxon>Solanoideae</taxon>
        <taxon>Solaneae</taxon>
        <taxon>Solanum</taxon>
    </lineage>
</organism>
<reference evidence="1 2" key="1">
    <citation type="submission" date="2020-09" db="EMBL/GenBank/DDBJ databases">
        <title>De no assembly of potato wild relative species, Solanum commersonii.</title>
        <authorList>
            <person name="Cho K."/>
        </authorList>
    </citation>
    <scope>NUCLEOTIDE SEQUENCE [LARGE SCALE GENOMIC DNA]</scope>
    <source>
        <strain evidence="1">LZ3.2</strain>
        <tissue evidence="1">Leaf</tissue>
    </source>
</reference>
<accession>A0A9J5Z9Z5</accession>
<comment type="caution">
    <text evidence="1">The sequence shown here is derived from an EMBL/GenBank/DDBJ whole genome shotgun (WGS) entry which is preliminary data.</text>
</comment>
<sequence>MEGLPALGSFDLKIGPVYSWGPTGSIAKVLTDVHENFWQKSTKWEVYLLWGSLDLENGPVCSWGPTGSITKVLTEVHENFWQKPRQNFGSPKIHGL</sequence>
<protein>
    <submittedName>
        <fullName evidence="1">Uncharacterized protein</fullName>
    </submittedName>
</protein>
<keyword evidence="2" id="KW-1185">Reference proteome</keyword>
<dbReference type="AlphaFoldDB" id="A0A9J5Z9Z5"/>
<evidence type="ECO:0000313" key="1">
    <source>
        <dbReference type="EMBL" id="KAG5607750.1"/>
    </source>
</evidence>
<evidence type="ECO:0000313" key="2">
    <source>
        <dbReference type="Proteomes" id="UP000824120"/>
    </source>
</evidence>
<dbReference type="EMBL" id="JACXVP010000005">
    <property type="protein sequence ID" value="KAG5607750.1"/>
    <property type="molecule type" value="Genomic_DNA"/>
</dbReference>
<proteinExistence type="predicted"/>
<dbReference type="Proteomes" id="UP000824120">
    <property type="component" value="Chromosome 5"/>
</dbReference>